<evidence type="ECO:0000313" key="2">
    <source>
        <dbReference type="Proteomes" id="UP000007887"/>
    </source>
</evidence>
<evidence type="ECO:0000313" key="1">
    <source>
        <dbReference type="EMBL" id="BAL85163.1"/>
    </source>
</evidence>
<dbReference type="AlphaFoldDB" id="I0GWM6"/>
<dbReference type="Proteomes" id="UP000007887">
    <property type="component" value="Plasmid pSRC3"/>
</dbReference>
<keyword evidence="1" id="KW-0614">Plasmid</keyword>
<sequence>MPAKFFRCQAGEKVPFEQCLKGCDHRCMSLPALTAAVESTRHWFGKPSVTQLIKPTRQTFLEITKDYAIHPMGSIAAMIGTNSHKAFEDASPDGWMAEHRMTDDITSGCFDAYDPTTQTLWDWKFFRSGRIARCLGMTPKWRKRTVTRGKRKGEEVWEQIWEPNGVRKVMDIAIQLNYYRYMMENEGLPVKQIRVNMFLRSSIDAEAKKMGLTQAAYIVPINLISKRWIRLYFETKAKRLREALQNGVCPPPCKKSERWDSSKTYPNRRCADWCDVNEYCDFFQTHHCGNYHKEMPRE</sequence>
<name>I0GWM6_SELRL</name>
<accession>I0GWM6</accession>
<gene>
    <name evidence="1" type="ordered locus">SELR_pSRC300900</name>
</gene>
<dbReference type="EMBL" id="AP012300">
    <property type="protein sequence ID" value="BAL85163.1"/>
    <property type="molecule type" value="Genomic_DNA"/>
</dbReference>
<reference evidence="1 2" key="1">
    <citation type="submission" date="2011-10" db="EMBL/GenBank/DDBJ databases">
        <title>Whole genome sequence of Selenomonas ruminantium subsp. lactilytica TAM6421.</title>
        <authorList>
            <person name="Oguchi A."/>
            <person name="Ankai A."/>
            <person name="Kaneko J."/>
            <person name="Yamada-Narita S."/>
            <person name="Fukui S."/>
            <person name="Takahashi M."/>
            <person name="Onodera T."/>
            <person name="Kojima S."/>
            <person name="Fushimi T."/>
            <person name="Abe N."/>
            <person name="Kamio Y."/>
            <person name="Yamazaki S."/>
            <person name="Fujita N."/>
        </authorList>
    </citation>
    <scope>NUCLEOTIDE SEQUENCE [LARGE SCALE GENOMIC DNA]</scope>
    <source>
        <strain evidence="2">NBRC 103574 / TAM6421</strain>
        <plasmid evidence="1 2">pSRC3</plasmid>
    </source>
</reference>
<geneLocation type="plasmid" evidence="1 2">
    <name>pSRC3</name>
</geneLocation>
<dbReference type="HOGENOM" id="CLU_081303_0_0_9"/>
<dbReference type="PATRIC" id="fig|927704.6.peg.3404"/>
<evidence type="ECO:0008006" key="3">
    <source>
        <dbReference type="Google" id="ProtNLM"/>
    </source>
</evidence>
<protein>
    <recommendedName>
        <fullName evidence="3">PD-(D/E)XK nuclease superfamily protein</fullName>
    </recommendedName>
</protein>
<organism evidence="1 2">
    <name type="scientific">Selenomonas ruminantium subsp. lactilytica (strain NBRC 103574 / TAM6421)</name>
    <dbReference type="NCBI Taxonomy" id="927704"/>
    <lineage>
        <taxon>Bacteria</taxon>
        <taxon>Bacillati</taxon>
        <taxon>Bacillota</taxon>
        <taxon>Negativicutes</taxon>
        <taxon>Selenomonadales</taxon>
        <taxon>Selenomonadaceae</taxon>
        <taxon>Selenomonas</taxon>
    </lineage>
</organism>
<proteinExistence type="predicted"/>
<dbReference type="KEGG" id="sri:SELR_pSRC300900"/>